<keyword evidence="4" id="KW-0804">Transcription</keyword>
<proteinExistence type="predicted"/>
<keyword evidence="9" id="KW-1185">Reference proteome</keyword>
<dbReference type="Pfam" id="PF00172">
    <property type="entry name" value="Zn_clus"/>
    <property type="match status" value="1"/>
</dbReference>
<dbReference type="PROSITE" id="PS50048">
    <property type="entry name" value="ZN2_CY6_FUNGAL_2"/>
    <property type="match status" value="1"/>
</dbReference>
<keyword evidence="3" id="KW-0238">DNA-binding</keyword>
<gene>
    <name evidence="8" type="ORF">JOL62DRAFT_248951</name>
</gene>
<evidence type="ECO:0000313" key="8">
    <source>
        <dbReference type="EMBL" id="KAK7607898.1"/>
    </source>
</evidence>
<dbReference type="PANTHER" id="PTHR31069">
    <property type="entry name" value="OLEATE-ACTIVATED TRANSCRIPTION FACTOR 1-RELATED"/>
    <property type="match status" value="1"/>
</dbReference>
<evidence type="ECO:0000256" key="2">
    <source>
        <dbReference type="ARBA" id="ARBA00023015"/>
    </source>
</evidence>
<dbReference type="SMART" id="SM00066">
    <property type="entry name" value="GAL4"/>
    <property type="match status" value="1"/>
</dbReference>
<evidence type="ECO:0000256" key="1">
    <source>
        <dbReference type="ARBA" id="ARBA00022723"/>
    </source>
</evidence>
<reference evidence="8 9" key="1">
    <citation type="submission" date="2024-04" db="EMBL/GenBank/DDBJ databases">
        <title>Phyllosticta paracitricarpa is synonymous to the EU quarantine fungus P. citricarpa based on phylogenomic analyses.</title>
        <authorList>
            <consortium name="Lawrence Berkeley National Laboratory"/>
            <person name="Van ingen-buijs V.A."/>
            <person name="Van westerhoven A.C."/>
            <person name="Haridas S."/>
            <person name="Skiadas P."/>
            <person name="Martin F."/>
            <person name="Groenewald J.Z."/>
            <person name="Crous P.W."/>
            <person name="Seidl M.F."/>
        </authorList>
    </citation>
    <scope>NUCLEOTIDE SEQUENCE [LARGE SCALE GENOMIC DNA]</scope>
    <source>
        <strain evidence="8 9">CBS 141358</strain>
    </source>
</reference>
<sequence>MLSRNNSPPPSSKPPRIRQSCDSCQRSKVKCSQDRPVCTRCQKHGYNCVYSPSRRAGRPRLRRPGEYPLPRLSDAVDSVKSQPAASPITQITPDVSRANTPPQPLTPPSTSSSASPDHMMADLSQFDLPHSLDTMSPPLDPFVYDNGSHNFLHDFFDCFHHDLIFSEQSSRSDVSKFDFGSCLPDEHANGQNAVYDCYTIPEPELPNQPVTLNASCPEWGPCTCSLELVECLFQNPPSQTPIEANTGRVAAAIQKTRELSNRCRKVLCCTTCSSRSSTVLMVCEAVDQALVALDLGSIWSDSAVEHLDQPHNLLNEGLSREEATIQCGTYSIRGLDRRFVLRALLLKRLGELKETLDKLQSMVSSPLSMASALPSYKTCVDIIGEVSSTLDTKTDFLKLAL</sequence>
<feature type="region of interest" description="Disordered" evidence="6">
    <location>
        <begin position="1"/>
        <end position="21"/>
    </location>
</feature>
<evidence type="ECO:0000259" key="7">
    <source>
        <dbReference type="PROSITE" id="PS50048"/>
    </source>
</evidence>
<name>A0ABR1MY40_9PEZI</name>
<organism evidence="8 9">
    <name type="scientific">Phyllosticta paracitricarpa</name>
    <dbReference type="NCBI Taxonomy" id="2016321"/>
    <lineage>
        <taxon>Eukaryota</taxon>
        <taxon>Fungi</taxon>
        <taxon>Dikarya</taxon>
        <taxon>Ascomycota</taxon>
        <taxon>Pezizomycotina</taxon>
        <taxon>Dothideomycetes</taxon>
        <taxon>Dothideomycetes incertae sedis</taxon>
        <taxon>Botryosphaeriales</taxon>
        <taxon>Phyllostictaceae</taxon>
        <taxon>Phyllosticta</taxon>
    </lineage>
</organism>
<feature type="domain" description="Zn(2)-C6 fungal-type" evidence="7">
    <location>
        <begin position="20"/>
        <end position="50"/>
    </location>
</feature>
<dbReference type="PRINTS" id="PR00755">
    <property type="entry name" value="AFLATOXINBRP"/>
</dbReference>
<evidence type="ECO:0000256" key="5">
    <source>
        <dbReference type="ARBA" id="ARBA00023242"/>
    </source>
</evidence>
<dbReference type="SUPFAM" id="SSF57701">
    <property type="entry name" value="Zn2/Cys6 DNA-binding domain"/>
    <property type="match status" value="1"/>
</dbReference>
<evidence type="ECO:0000256" key="3">
    <source>
        <dbReference type="ARBA" id="ARBA00023125"/>
    </source>
</evidence>
<feature type="compositionally biased region" description="Polar residues" evidence="6">
    <location>
        <begin position="79"/>
        <end position="99"/>
    </location>
</feature>
<evidence type="ECO:0000256" key="6">
    <source>
        <dbReference type="SAM" id="MobiDB-lite"/>
    </source>
</evidence>
<dbReference type="Proteomes" id="UP001367316">
    <property type="component" value="Unassembled WGS sequence"/>
</dbReference>
<dbReference type="PANTHER" id="PTHR31069:SF31">
    <property type="entry name" value="MONODICTYPHENONE CLUSTER TRANSCRIPTION FACTOR-RELATED"/>
    <property type="match status" value="1"/>
</dbReference>
<dbReference type="InterPro" id="IPR050675">
    <property type="entry name" value="OAF3"/>
</dbReference>
<comment type="caution">
    <text evidence="8">The sequence shown here is derived from an EMBL/GenBank/DDBJ whole genome shotgun (WGS) entry which is preliminary data.</text>
</comment>
<feature type="region of interest" description="Disordered" evidence="6">
    <location>
        <begin position="52"/>
        <end position="118"/>
    </location>
</feature>
<accession>A0ABR1MY40</accession>
<dbReference type="InterPro" id="IPR001138">
    <property type="entry name" value="Zn2Cys6_DnaBD"/>
</dbReference>
<keyword evidence="2" id="KW-0805">Transcription regulation</keyword>
<keyword evidence="5" id="KW-0539">Nucleus</keyword>
<dbReference type="Gene3D" id="4.10.240.10">
    <property type="entry name" value="Zn(2)-C6 fungal-type DNA-binding domain"/>
    <property type="match status" value="1"/>
</dbReference>
<protein>
    <recommendedName>
        <fullName evidence="7">Zn(2)-C6 fungal-type domain-containing protein</fullName>
    </recommendedName>
</protein>
<evidence type="ECO:0000256" key="4">
    <source>
        <dbReference type="ARBA" id="ARBA00023163"/>
    </source>
</evidence>
<evidence type="ECO:0000313" key="9">
    <source>
        <dbReference type="Proteomes" id="UP001367316"/>
    </source>
</evidence>
<dbReference type="EMBL" id="JBBPBF010000032">
    <property type="protein sequence ID" value="KAK7607898.1"/>
    <property type="molecule type" value="Genomic_DNA"/>
</dbReference>
<dbReference type="InterPro" id="IPR036864">
    <property type="entry name" value="Zn2-C6_fun-type_DNA-bd_sf"/>
</dbReference>
<dbReference type="CDD" id="cd00067">
    <property type="entry name" value="GAL4"/>
    <property type="match status" value="1"/>
</dbReference>
<keyword evidence="1" id="KW-0479">Metal-binding</keyword>